<evidence type="ECO:0000313" key="3">
    <source>
        <dbReference type="Proteomes" id="UP000093592"/>
    </source>
</evidence>
<feature type="region of interest" description="Disordered" evidence="1">
    <location>
        <begin position="307"/>
        <end position="437"/>
    </location>
</feature>
<evidence type="ECO:0000313" key="2">
    <source>
        <dbReference type="EMBL" id="OBI46434.1"/>
    </source>
</evidence>
<feature type="region of interest" description="Disordered" evidence="1">
    <location>
        <begin position="165"/>
        <end position="268"/>
    </location>
</feature>
<sequence>MFHDGVWSGGAASAAESVLQRRLNLMQEMRNKIDAVAKWYHDAHDTIRDAKNEIAETVHNHQDAIGRITDDDQDRDAKIQSEIAAAWKENSETVSSQGSKLGFKLVMPEMPATAAPGEPGAGTPVDETPALAPASQLVSNQGAVGGPPGGKTPAVVPASQLVSNQGAVGATGPNAAPAPPPGQSGISPGAAVPRPSMLTSPGTSASGSSSGSTGGSQWMGAPGSGGAQSAAPTTASGAPQGMSDTSQSQAGSGGPPTQPAAGRPDSGIAAAAAAAGSASPAVLPASAGAASTAAAAASAASAAGATPVAPSAPVEHTGGGVSGARGHTVDSGGGGGFTGGGGGVSMPSMSSGSGGSGSAPMPLLPPATPSPAAPVSAGGGTPGAPGSGTPGAPGGPGVHPASTTSTSQGGVGGSMTSSHADAAPAPIPVSSARAQKDAIADATNRRGGGDALRAARRLGAALNAPDLLNQGDFQFFWITAVTNDGQIVVANSYGMGYIPEPVTLPDGVQLVSVDPAVPAAERARWATYPMLAIQGWAAAHDTTLRAVIATEAQFREFDPGVYREVLREEDIPSSGRMAGRSRLEVVAPGQAAQLAGVSDLGLIDMLPPAPVDTNPPADQRGTLWFEVMKHLMSSDPDRGVHHLQAFVTYAAHAQELALHKAHTAVHAIEQRKAVADWLYWQQLSILVADALAGSAAP</sequence>
<evidence type="ECO:0000256" key="1">
    <source>
        <dbReference type="SAM" id="MobiDB-lite"/>
    </source>
</evidence>
<feature type="compositionally biased region" description="Low complexity" evidence="1">
    <location>
        <begin position="402"/>
        <end position="418"/>
    </location>
</feature>
<feature type="compositionally biased region" description="Low complexity" evidence="1">
    <location>
        <begin position="227"/>
        <end position="241"/>
    </location>
</feature>
<proteinExistence type="predicted"/>
<name>A0A1A2Z787_9MYCO</name>
<organism evidence="2 3">
    <name type="scientific">Mycobacterium kyorinense</name>
    <dbReference type="NCBI Taxonomy" id="487514"/>
    <lineage>
        <taxon>Bacteria</taxon>
        <taxon>Bacillati</taxon>
        <taxon>Actinomycetota</taxon>
        <taxon>Actinomycetes</taxon>
        <taxon>Mycobacteriales</taxon>
        <taxon>Mycobacteriaceae</taxon>
        <taxon>Mycobacterium</taxon>
    </lineage>
</organism>
<feature type="compositionally biased region" description="Low complexity" evidence="1">
    <location>
        <begin position="199"/>
        <end position="211"/>
    </location>
</feature>
<evidence type="ECO:0008006" key="4">
    <source>
        <dbReference type="Google" id="ProtNLM"/>
    </source>
</evidence>
<feature type="compositionally biased region" description="Low complexity" evidence="1">
    <location>
        <begin position="166"/>
        <end position="175"/>
    </location>
</feature>
<feature type="compositionally biased region" description="Pro residues" evidence="1">
    <location>
        <begin position="362"/>
        <end position="372"/>
    </location>
</feature>
<protein>
    <recommendedName>
        <fullName evidence="4">Secretion protein EspK</fullName>
    </recommendedName>
</protein>
<feature type="compositionally biased region" description="Gly residues" evidence="1">
    <location>
        <begin position="377"/>
        <end position="397"/>
    </location>
</feature>
<comment type="caution">
    <text evidence="2">The sequence shown here is derived from an EMBL/GenBank/DDBJ whole genome shotgun (WGS) entry which is preliminary data.</text>
</comment>
<dbReference type="AlphaFoldDB" id="A0A1A2Z787"/>
<gene>
    <name evidence="2" type="ORF">A5707_21490</name>
</gene>
<dbReference type="EMBL" id="LZKJ01000108">
    <property type="protein sequence ID" value="OBI46434.1"/>
    <property type="molecule type" value="Genomic_DNA"/>
</dbReference>
<dbReference type="Proteomes" id="UP000093592">
    <property type="component" value="Unassembled WGS sequence"/>
</dbReference>
<feature type="compositionally biased region" description="Gly residues" evidence="1">
    <location>
        <begin position="331"/>
        <end position="344"/>
    </location>
</feature>
<accession>A0A1A2Z787</accession>
<reference evidence="3" key="1">
    <citation type="submission" date="2016-06" db="EMBL/GenBank/DDBJ databases">
        <authorList>
            <person name="Sutton G."/>
            <person name="Brinkac L."/>
            <person name="Sanka R."/>
            <person name="Adams M."/>
            <person name="Lau E."/>
            <person name="Sam S."/>
            <person name="Sreng N."/>
            <person name="Him V."/>
            <person name="Kerleguer A."/>
            <person name="Cheng S."/>
        </authorList>
    </citation>
    <scope>NUCLEOTIDE SEQUENCE [LARGE SCALE GENOMIC DNA]</scope>
    <source>
        <strain evidence="3">E861</strain>
    </source>
</reference>